<keyword evidence="4" id="KW-1185">Reference proteome</keyword>
<accession>A0A4S4K904</accession>
<sequence length="315" mass="33062">MVGFTSAGRVSARLALSLALPYFVAGSPSGLLSRSVQSSAVCISEFNWMDSSLKQSPCIIAGYLLAACNGGDWFVPAVTASSHYAPPNSTTQNGCQCSWAVYNTIQACADCQGEDFSSAMLSADTVGLADGPRILTIIIVIREYPSNTPIPDETAIPFWAITNPTTWHDGLFDPSAAQQLANEGKPDITEANRNSQTSSGKSNTGAIAGGVVGGVVGLAAVATLAYLFMRRSRRQGIASKNGRTGAQFGPVAHMRSESDLGRKYFDHASPSPGPTLDNSYMPGYGQRAPMQMTGSYTSYPPTTATLTPPPAEVMG</sequence>
<keyword evidence="1" id="KW-0812">Transmembrane</keyword>
<organism evidence="3 4">
    <name type="scientific">Phellinidium pouzarii</name>
    <dbReference type="NCBI Taxonomy" id="167371"/>
    <lineage>
        <taxon>Eukaryota</taxon>
        <taxon>Fungi</taxon>
        <taxon>Dikarya</taxon>
        <taxon>Basidiomycota</taxon>
        <taxon>Agaricomycotina</taxon>
        <taxon>Agaricomycetes</taxon>
        <taxon>Hymenochaetales</taxon>
        <taxon>Hymenochaetaceae</taxon>
        <taxon>Phellinidium</taxon>
    </lineage>
</organism>
<name>A0A4S4K904_9AGAM</name>
<dbReference type="Proteomes" id="UP000308199">
    <property type="component" value="Unassembled WGS sequence"/>
</dbReference>
<reference evidence="3 4" key="1">
    <citation type="submission" date="2019-02" db="EMBL/GenBank/DDBJ databases">
        <title>Genome sequencing of the rare red list fungi Phellinidium pouzarii.</title>
        <authorList>
            <person name="Buettner E."/>
            <person name="Kellner H."/>
        </authorList>
    </citation>
    <scope>NUCLEOTIDE SEQUENCE [LARGE SCALE GENOMIC DNA]</scope>
    <source>
        <strain evidence="3 4">DSM 108285</strain>
    </source>
</reference>
<gene>
    <name evidence="3" type="ORF">EW145_g8156</name>
</gene>
<keyword evidence="1" id="KW-1133">Transmembrane helix</keyword>
<proteinExistence type="predicted"/>
<comment type="caution">
    <text evidence="3">The sequence shown here is derived from an EMBL/GenBank/DDBJ whole genome shotgun (WGS) entry which is preliminary data.</text>
</comment>
<dbReference type="AlphaFoldDB" id="A0A4S4K904"/>
<dbReference type="Gene3D" id="1.20.5.510">
    <property type="entry name" value="Single helix bin"/>
    <property type="match status" value="1"/>
</dbReference>
<protein>
    <submittedName>
        <fullName evidence="3">Uncharacterized protein</fullName>
    </submittedName>
</protein>
<dbReference type="EMBL" id="SGPK01001117">
    <property type="protein sequence ID" value="THG94355.1"/>
    <property type="molecule type" value="Genomic_DNA"/>
</dbReference>
<feature type="transmembrane region" description="Helical" evidence="1">
    <location>
        <begin position="206"/>
        <end position="229"/>
    </location>
</feature>
<dbReference type="OrthoDB" id="2796893at2759"/>
<evidence type="ECO:0000313" key="3">
    <source>
        <dbReference type="EMBL" id="THG94355.1"/>
    </source>
</evidence>
<keyword evidence="2" id="KW-0732">Signal</keyword>
<feature type="chain" id="PRO_5020283806" evidence="2">
    <location>
        <begin position="27"/>
        <end position="315"/>
    </location>
</feature>
<evidence type="ECO:0000256" key="2">
    <source>
        <dbReference type="SAM" id="SignalP"/>
    </source>
</evidence>
<feature type="non-terminal residue" evidence="3">
    <location>
        <position position="315"/>
    </location>
</feature>
<feature type="signal peptide" evidence="2">
    <location>
        <begin position="1"/>
        <end position="26"/>
    </location>
</feature>
<evidence type="ECO:0000256" key="1">
    <source>
        <dbReference type="SAM" id="Phobius"/>
    </source>
</evidence>
<evidence type="ECO:0000313" key="4">
    <source>
        <dbReference type="Proteomes" id="UP000308199"/>
    </source>
</evidence>
<keyword evidence="1" id="KW-0472">Membrane</keyword>